<dbReference type="eggNOG" id="ENOG502R9SY">
    <property type="taxonomic scope" value="Eukaryota"/>
</dbReference>
<dbReference type="OrthoDB" id="1272at2759"/>
<evidence type="ECO:0000313" key="6">
    <source>
        <dbReference type="EMBL" id="EDW76879.1"/>
    </source>
</evidence>
<dbReference type="Proteomes" id="UP000007798">
    <property type="component" value="Unassembled WGS sequence"/>
</dbReference>
<comment type="subcellular location">
    <subcellularLocation>
        <location evidence="2">Cytoplasm</location>
    </subcellularLocation>
    <subcellularLocation>
        <location evidence="1">Nucleus</location>
    </subcellularLocation>
</comment>
<dbReference type="PANTHER" id="PTHR31661">
    <property type="entry name" value="SIMILAR TO CDNA SEQUENCE BC052040"/>
    <property type="match status" value="1"/>
</dbReference>
<keyword evidence="3" id="KW-0963">Cytoplasm</keyword>
<evidence type="ECO:0000256" key="4">
    <source>
        <dbReference type="ARBA" id="ARBA00023242"/>
    </source>
</evidence>
<evidence type="ECO:0000256" key="2">
    <source>
        <dbReference type="ARBA" id="ARBA00004496"/>
    </source>
</evidence>
<dbReference type="KEGG" id="dwi:6643025"/>
<evidence type="ECO:0000256" key="5">
    <source>
        <dbReference type="ARBA" id="ARBA00023480"/>
    </source>
</evidence>
<evidence type="ECO:0000313" key="7">
    <source>
        <dbReference type="Proteomes" id="UP000007798"/>
    </source>
</evidence>
<dbReference type="FunCoup" id="B4MXW0">
    <property type="interactions" value="1493"/>
</dbReference>
<dbReference type="Pfam" id="PF14811">
    <property type="entry name" value="TPD"/>
    <property type="match status" value="1"/>
</dbReference>
<dbReference type="OMA" id="DTKGHKF"/>
<dbReference type="HOGENOM" id="CLU_076808_0_1_1"/>
<dbReference type="InParanoid" id="B4MXW0"/>
<sequence length="307" mass="35949">MAEALPNKKKKILTADEYTKICSFINNYHGLAIDCEMEMKYRQFLDIEPLALTCIAQMEHFNRAKRQHWKHEQRSRKLLKTFEELCEYGNKDNILIIRMAFAENMNPIALCRILLQEKYDIKQKQQISRYLKFPHLIDDPRLAANVQQCVYSDNQDGPLTDLRRRIIGEEYEQKLKSLANQSGIHFYDEQDLRRMGFDKTPDIKIILPFLYKNAVVNWIESKANFGDPKTHKWNIQQQLQSYCNRFGPGIVIYWFGYHVETPNLPDNDIGITVLADFPDNEDLVFMKLITATDVTETKANSGAETKM</sequence>
<keyword evidence="4" id="KW-0539">Nucleus</keyword>
<dbReference type="InterPro" id="IPR029404">
    <property type="entry name" value="CDIN1"/>
</dbReference>
<dbReference type="EMBL" id="CH963876">
    <property type="protein sequence ID" value="EDW76879.1"/>
    <property type="molecule type" value="Genomic_DNA"/>
</dbReference>
<evidence type="ECO:0000256" key="1">
    <source>
        <dbReference type="ARBA" id="ARBA00004123"/>
    </source>
</evidence>
<dbReference type="PhylomeDB" id="B4MXW0"/>
<proteinExistence type="predicted"/>
<dbReference type="PANTHER" id="PTHR31661:SF1">
    <property type="entry name" value="CDAN1-INTERACTING NUCLEASE 1"/>
    <property type="match status" value="1"/>
</dbReference>
<dbReference type="STRING" id="7260.B4MXW0"/>
<dbReference type="GO" id="GO:0005634">
    <property type="term" value="C:nucleus"/>
    <property type="evidence" value="ECO:0007669"/>
    <property type="project" value="UniProtKB-SubCell"/>
</dbReference>
<reference evidence="6 7" key="1">
    <citation type="journal article" date="2007" name="Nature">
        <title>Evolution of genes and genomes on the Drosophila phylogeny.</title>
        <authorList>
            <consortium name="Drosophila 12 Genomes Consortium"/>
            <person name="Clark A.G."/>
            <person name="Eisen M.B."/>
            <person name="Smith D.R."/>
            <person name="Bergman C.M."/>
            <person name="Oliver B."/>
            <person name="Markow T.A."/>
            <person name="Kaufman T.C."/>
            <person name="Kellis M."/>
            <person name="Gelbart W."/>
            <person name="Iyer V.N."/>
            <person name="Pollard D.A."/>
            <person name="Sackton T.B."/>
            <person name="Larracuente A.M."/>
            <person name="Singh N.D."/>
            <person name="Abad J.P."/>
            <person name="Abt D.N."/>
            <person name="Adryan B."/>
            <person name="Aguade M."/>
            <person name="Akashi H."/>
            <person name="Anderson W.W."/>
            <person name="Aquadro C.F."/>
            <person name="Ardell D.H."/>
            <person name="Arguello R."/>
            <person name="Artieri C.G."/>
            <person name="Barbash D.A."/>
            <person name="Barker D."/>
            <person name="Barsanti P."/>
            <person name="Batterham P."/>
            <person name="Batzoglou S."/>
            <person name="Begun D."/>
            <person name="Bhutkar A."/>
            <person name="Blanco E."/>
            <person name="Bosak S.A."/>
            <person name="Bradley R.K."/>
            <person name="Brand A.D."/>
            <person name="Brent M.R."/>
            <person name="Brooks A.N."/>
            <person name="Brown R.H."/>
            <person name="Butlin R.K."/>
            <person name="Caggese C."/>
            <person name="Calvi B.R."/>
            <person name="Bernardo de Carvalho A."/>
            <person name="Caspi A."/>
            <person name="Castrezana S."/>
            <person name="Celniker S.E."/>
            <person name="Chang J.L."/>
            <person name="Chapple C."/>
            <person name="Chatterji S."/>
            <person name="Chinwalla A."/>
            <person name="Civetta A."/>
            <person name="Clifton S.W."/>
            <person name="Comeron J.M."/>
            <person name="Costello J.C."/>
            <person name="Coyne J.A."/>
            <person name="Daub J."/>
            <person name="David R.G."/>
            <person name="Delcher A.L."/>
            <person name="Delehaunty K."/>
            <person name="Do C.B."/>
            <person name="Ebling H."/>
            <person name="Edwards K."/>
            <person name="Eickbush T."/>
            <person name="Evans J.D."/>
            <person name="Filipski A."/>
            <person name="Findeiss S."/>
            <person name="Freyhult E."/>
            <person name="Fulton L."/>
            <person name="Fulton R."/>
            <person name="Garcia A.C."/>
            <person name="Gardiner A."/>
            <person name="Garfield D.A."/>
            <person name="Garvin B.E."/>
            <person name="Gibson G."/>
            <person name="Gilbert D."/>
            <person name="Gnerre S."/>
            <person name="Godfrey J."/>
            <person name="Good R."/>
            <person name="Gotea V."/>
            <person name="Gravely B."/>
            <person name="Greenberg A.J."/>
            <person name="Griffiths-Jones S."/>
            <person name="Gross S."/>
            <person name="Guigo R."/>
            <person name="Gustafson E.A."/>
            <person name="Haerty W."/>
            <person name="Hahn M.W."/>
            <person name="Halligan D.L."/>
            <person name="Halpern A.L."/>
            <person name="Halter G.M."/>
            <person name="Han M.V."/>
            <person name="Heger A."/>
            <person name="Hillier L."/>
            <person name="Hinrichs A.S."/>
            <person name="Holmes I."/>
            <person name="Hoskins R.A."/>
            <person name="Hubisz M.J."/>
            <person name="Hultmark D."/>
            <person name="Huntley M.A."/>
            <person name="Jaffe D.B."/>
            <person name="Jagadeeshan S."/>
            <person name="Jeck W.R."/>
            <person name="Johnson J."/>
            <person name="Jones C.D."/>
            <person name="Jordan W.C."/>
            <person name="Karpen G.H."/>
            <person name="Kataoka E."/>
            <person name="Keightley P.D."/>
            <person name="Kheradpour P."/>
            <person name="Kirkness E.F."/>
            <person name="Koerich L.B."/>
            <person name="Kristiansen K."/>
            <person name="Kudrna D."/>
            <person name="Kulathinal R.J."/>
            <person name="Kumar S."/>
            <person name="Kwok R."/>
            <person name="Lander E."/>
            <person name="Langley C.H."/>
            <person name="Lapoint R."/>
            <person name="Lazzaro B.P."/>
            <person name="Lee S.J."/>
            <person name="Levesque L."/>
            <person name="Li R."/>
            <person name="Lin C.F."/>
            <person name="Lin M.F."/>
            <person name="Lindblad-Toh K."/>
            <person name="Llopart A."/>
            <person name="Long M."/>
            <person name="Low L."/>
            <person name="Lozovsky E."/>
            <person name="Lu J."/>
            <person name="Luo M."/>
            <person name="Machado C.A."/>
            <person name="Makalowski W."/>
            <person name="Marzo M."/>
            <person name="Matsuda M."/>
            <person name="Matzkin L."/>
            <person name="McAllister B."/>
            <person name="McBride C.S."/>
            <person name="McKernan B."/>
            <person name="McKernan K."/>
            <person name="Mendez-Lago M."/>
            <person name="Minx P."/>
            <person name="Mollenhauer M.U."/>
            <person name="Montooth K."/>
            <person name="Mount S.M."/>
            <person name="Mu X."/>
            <person name="Myers E."/>
            <person name="Negre B."/>
            <person name="Newfeld S."/>
            <person name="Nielsen R."/>
            <person name="Noor M.A."/>
            <person name="O'Grady P."/>
            <person name="Pachter L."/>
            <person name="Papaceit M."/>
            <person name="Parisi M.J."/>
            <person name="Parisi M."/>
            <person name="Parts L."/>
            <person name="Pedersen J.S."/>
            <person name="Pesole G."/>
            <person name="Phillippy A.M."/>
            <person name="Ponting C.P."/>
            <person name="Pop M."/>
            <person name="Porcelli D."/>
            <person name="Powell J.R."/>
            <person name="Prohaska S."/>
            <person name="Pruitt K."/>
            <person name="Puig M."/>
            <person name="Quesneville H."/>
            <person name="Ram K.R."/>
            <person name="Rand D."/>
            <person name="Rasmussen M.D."/>
            <person name="Reed L.K."/>
            <person name="Reenan R."/>
            <person name="Reily A."/>
            <person name="Remington K.A."/>
            <person name="Rieger T.T."/>
            <person name="Ritchie M.G."/>
            <person name="Robin C."/>
            <person name="Rogers Y.H."/>
            <person name="Rohde C."/>
            <person name="Rozas J."/>
            <person name="Rubenfield M.J."/>
            <person name="Ruiz A."/>
            <person name="Russo S."/>
            <person name="Salzberg S.L."/>
            <person name="Sanchez-Gracia A."/>
            <person name="Saranga D.J."/>
            <person name="Sato H."/>
            <person name="Schaeffer S.W."/>
            <person name="Schatz M.C."/>
            <person name="Schlenke T."/>
            <person name="Schwartz R."/>
            <person name="Segarra C."/>
            <person name="Singh R.S."/>
            <person name="Sirot L."/>
            <person name="Sirota M."/>
            <person name="Sisneros N.B."/>
            <person name="Smith C.D."/>
            <person name="Smith T.F."/>
            <person name="Spieth J."/>
            <person name="Stage D.E."/>
            <person name="Stark A."/>
            <person name="Stephan W."/>
            <person name="Strausberg R.L."/>
            <person name="Strempel S."/>
            <person name="Sturgill D."/>
            <person name="Sutton G."/>
            <person name="Sutton G.G."/>
            <person name="Tao W."/>
            <person name="Teichmann S."/>
            <person name="Tobari Y.N."/>
            <person name="Tomimura Y."/>
            <person name="Tsolas J.M."/>
            <person name="Valente V.L."/>
            <person name="Venter E."/>
            <person name="Venter J.C."/>
            <person name="Vicario S."/>
            <person name="Vieira F.G."/>
            <person name="Vilella A.J."/>
            <person name="Villasante A."/>
            <person name="Walenz B."/>
            <person name="Wang J."/>
            <person name="Wasserman M."/>
            <person name="Watts T."/>
            <person name="Wilson D."/>
            <person name="Wilson R.K."/>
            <person name="Wing R.A."/>
            <person name="Wolfner M.F."/>
            <person name="Wong A."/>
            <person name="Wong G.K."/>
            <person name="Wu C.I."/>
            <person name="Wu G."/>
            <person name="Yamamoto D."/>
            <person name="Yang H.P."/>
            <person name="Yang S.P."/>
            <person name="Yorke J.A."/>
            <person name="Yoshida K."/>
            <person name="Zdobnov E."/>
            <person name="Zhang P."/>
            <person name="Zhang Y."/>
            <person name="Zimin A.V."/>
            <person name="Baldwin J."/>
            <person name="Abdouelleil A."/>
            <person name="Abdulkadir J."/>
            <person name="Abebe A."/>
            <person name="Abera B."/>
            <person name="Abreu J."/>
            <person name="Acer S.C."/>
            <person name="Aftuck L."/>
            <person name="Alexander A."/>
            <person name="An P."/>
            <person name="Anderson E."/>
            <person name="Anderson S."/>
            <person name="Arachi H."/>
            <person name="Azer M."/>
            <person name="Bachantsang P."/>
            <person name="Barry A."/>
            <person name="Bayul T."/>
            <person name="Berlin A."/>
            <person name="Bessette D."/>
            <person name="Bloom T."/>
            <person name="Blye J."/>
            <person name="Boguslavskiy L."/>
            <person name="Bonnet C."/>
            <person name="Boukhgalter B."/>
            <person name="Bourzgui I."/>
            <person name="Brown A."/>
            <person name="Cahill P."/>
            <person name="Channer S."/>
            <person name="Cheshatsang Y."/>
            <person name="Chuda L."/>
            <person name="Citroen M."/>
            <person name="Collymore A."/>
            <person name="Cooke P."/>
            <person name="Costello M."/>
            <person name="D'Aco K."/>
            <person name="Daza R."/>
            <person name="De Haan G."/>
            <person name="DeGray S."/>
            <person name="DeMaso C."/>
            <person name="Dhargay N."/>
            <person name="Dooley K."/>
            <person name="Dooley E."/>
            <person name="Doricent M."/>
            <person name="Dorje P."/>
            <person name="Dorjee K."/>
            <person name="Dupes A."/>
            <person name="Elong R."/>
            <person name="Falk J."/>
            <person name="Farina A."/>
            <person name="Faro S."/>
            <person name="Ferguson D."/>
            <person name="Fisher S."/>
            <person name="Foley C.D."/>
            <person name="Franke A."/>
            <person name="Friedrich D."/>
            <person name="Gadbois L."/>
            <person name="Gearin G."/>
            <person name="Gearin C.R."/>
            <person name="Giannoukos G."/>
            <person name="Goode T."/>
            <person name="Graham J."/>
            <person name="Grandbois E."/>
            <person name="Grewal S."/>
            <person name="Gyaltsen K."/>
            <person name="Hafez N."/>
            <person name="Hagos B."/>
            <person name="Hall J."/>
            <person name="Henson C."/>
            <person name="Hollinger A."/>
            <person name="Honan T."/>
            <person name="Huard M.D."/>
            <person name="Hughes L."/>
            <person name="Hurhula B."/>
            <person name="Husby M.E."/>
            <person name="Kamat A."/>
            <person name="Kanga B."/>
            <person name="Kashin S."/>
            <person name="Khazanovich D."/>
            <person name="Kisner P."/>
            <person name="Lance K."/>
            <person name="Lara M."/>
            <person name="Lee W."/>
            <person name="Lennon N."/>
            <person name="Letendre F."/>
            <person name="LeVine R."/>
            <person name="Lipovsky A."/>
            <person name="Liu X."/>
            <person name="Liu J."/>
            <person name="Liu S."/>
            <person name="Lokyitsang T."/>
            <person name="Lokyitsang Y."/>
            <person name="Lubonja R."/>
            <person name="Lui A."/>
            <person name="MacDonald P."/>
            <person name="Magnisalis V."/>
            <person name="Maru K."/>
            <person name="Matthews C."/>
            <person name="McCusker W."/>
            <person name="McDonough S."/>
            <person name="Mehta T."/>
            <person name="Meldrim J."/>
            <person name="Meneus L."/>
            <person name="Mihai O."/>
            <person name="Mihalev A."/>
            <person name="Mihova T."/>
            <person name="Mittelman R."/>
            <person name="Mlenga V."/>
            <person name="Montmayeur A."/>
            <person name="Mulrain L."/>
            <person name="Navidi A."/>
            <person name="Naylor J."/>
            <person name="Negash T."/>
            <person name="Nguyen T."/>
            <person name="Nguyen N."/>
            <person name="Nicol R."/>
            <person name="Norbu C."/>
            <person name="Norbu N."/>
            <person name="Novod N."/>
            <person name="O'Neill B."/>
            <person name="Osman S."/>
            <person name="Markiewicz E."/>
            <person name="Oyono O.L."/>
            <person name="Patti C."/>
            <person name="Phunkhang P."/>
            <person name="Pierre F."/>
            <person name="Priest M."/>
            <person name="Raghuraman S."/>
            <person name="Rege F."/>
            <person name="Reyes R."/>
            <person name="Rise C."/>
            <person name="Rogov P."/>
            <person name="Ross K."/>
            <person name="Ryan E."/>
            <person name="Settipalli S."/>
            <person name="Shea T."/>
            <person name="Sherpa N."/>
            <person name="Shi L."/>
            <person name="Shih D."/>
            <person name="Sparrow T."/>
            <person name="Spaulding J."/>
            <person name="Stalker J."/>
            <person name="Stange-Thomann N."/>
            <person name="Stavropoulos S."/>
            <person name="Stone C."/>
            <person name="Strader C."/>
            <person name="Tesfaye S."/>
            <person name="Thomson T."/>
            <person name="Thoulutsang Y."/>
            <person name="Thoulutsang D."/>
            <person name="Topham K."/>
            <person name="Topping I."/>
            <person name="Tsamla T."/>
            <person name="Vassiliev H."/>
            <person name="Vo A."/>
            <person name="Wangchuk T."/>
            <person name="Wangdi T."/>
            <person name="Weiand M."/>
            <person name="Wilkinson J."/>
            <person name="Wilson A."/>
            <person name="Yadav S."/>
            <person name="Young G."/>
            <person name="Yu Q."/>
            <person name="Zembek L."/>
            <person name="Zhong D."/>
            <person name="Zimmer A."/>
            <person name="Zwirko Z."/>
            <person name="Jaffe D.B."/>
            <person name="Alvarez P."/>
            <person name="Brockman W."/>
            <person name="Butler J."/>
            <person name="Chin C."/>
            <person name="Gnerre S."/>
            <person name="Grabherr M."/>
            <person name="Kleber M."/>
            <person name="Mauceli E."/>
            <person name="MacCallum I."/>
        </authorList>
    </citation>
    <scope>NUCLEOTIDE SEQUENCE [LARGE SCALE GENOMIC DNA]</scope>
    <source>
        <strain evidence="7">Tucson 14030-0811.24</strain>
    </source>
</reference>
<keyword evidence="7" id="KW-1185">Reference proteome</keyword>
<protein>
    <recommendedName>
        <fullName evidence="5">CDAN1-interacting nuclease 1</fullName>
    </recommendedName>
</protein>
<dbReference type="AlphaFoldDB" id="B4MXW0"/>
<evidence type="ECO:0000256" key="3">
    <source>
        <dbReference type="ARBA" id="ARBA00022490"/>
    </source>
</evidence>
<name>B4MXW0_DROWI</name>
<dbReference type="GO" id="GO:0005737">
    <property type="term" value="C:cytoplasm"/>
    <property type="evidence" value="ECO:0007669"/>
    <property type="project" value="UniProtKB-SubCell"/>
</dbReference>
<organism evidence="6 7">
    <name type="scientific">Drosophila willistoni</name>
    <name type="common">Fruit fly</name>
    <dbReference type="NCBI Taxonomy" id="7260"/>
    <lineage>
        <taxon>Eukaryota</taxon>
        <taxon>Metazoa</taxon>
        <taxon>Ecdysozoa</taxon>
        <taxon>Arthropoda</taxon>
        <taxon>Hexapoda</taxon>
        <taxon>Insecta</taxon>
        <taxon>Pterygota</taxon>
        <taxon>Neoptera</taxon>
        <taxon>Endopterygota</taxon>
        <taxon>Diptera</taxon>
        <taxon>Brachycera</taxon>
        <taxon>Muscomorpha</taxon>
        <taxon>Ephydroidea</taxon>
        <taxon>Drosophilidae</taxon>
        <taxon>Drosophila</taxon>
        <taxon>Sophophora</taxon>
    </lineage>
</organism>
<accession>B4MXW0</accession>
<gene>
    <name evidence="6" type="primary">Dwil\GK20620</name>
    <name evidence="6" type="ORF">Dwil_GK20620</name>
</gene>